<keyword evidence="5 11" id="KW-0547">Nucleotide-binding</keyword>
<evidence type="ECO:0000259" key="15">
    <source>
        <dbReference type="Pfam" id="PF08245"/>
    </source>
</evidence>
<evidence type="ECO:0000256" key="2">
    <source>
        <dbReference type="ARBA" id="ARBA00022490"/>
    </source>
</evidence>
<dbReference type="HAMAP" id="MF_00208">
    <property type="entry name" value="MurE"/>
    <property type="match status" value="1"/>
</dbReference>
<keyword evidence="7 11" id="KW-0133">Cell shape</keyword>
<feature type="binding site" evidence="11">
    <location>
        <position position="198"/>
    </location>
    <ligand>
        <name>UDP-N-acetyl-alpha-D-muramoyl-L-alanyl-D-glutamate</name>
        <dbReference type="ChEBI" id="CHEBI:83900"/>
    </ligand>
</feature>
<dbReference type="EMBL" id="BAAANK010000005">
    <property type="protein sequence ID" value="GAA1835793.1"/>
    <property type="molecule type" value="Genomic_DNA"/>
</dbReference>
<feature type="domain" description="Mur ligase central" evidence="15">
    <location>
        <begin position="127"/>
        <end position="328"/>
    </location>
</feature>
<evidence type="ECO:0000256" key="9">
    <source>
        <dbReference type="ARBA" id="ARBA00023306"/>
    </source>
</evidence>
<dbReference type="PANTHER" id="PTHR23135">
    <property type="entry name" value="MUR LIGASE FAMILY MEMBER"/>
    <property type="match status" value="1"/>
</dbReference>
<protein>
    <recommendedName>
        <fullName evidence="11">UDP-N-acetylmuramyl-tripeptide synthetase</fullName>
        <ecNumber evidence="11">6.3.2.-</ecNumber>
    </recommendedName>
    <alternativeName>
        <fullName evidence="11">UDP-MurNAc-tripeptide synthetase</fullName>
    </alternativeName>
</protein>
<gene>
    <name evidence="11" type="primary">murE</name>
    <name evidence="16" type="ORF">GCM10009750_20570</name>
</gene>
<evidence type="ECO:0000259" key="14">
    <source>
        <dbReference type="Pfam" id="PF02875"/>
    </source>
</evidence>
<dbReference type="InterPro" id="IPR005761">
    <property type="entry name" value="UDP-N-AcMur-Glu-dNH2Pim_ligase"/>
</dbReference>
<dbReference type="NCBIfam" id="TIGR01085">
    <property type="entry name" value="murE"/>
    <property type="match status" value="1"/>
</dbReference>
<feature type="domain" description="Mur ligase N-terminal catalytic" evidence="13">
    <location>
        <begin position="40"/>
        <end position="104"/>
    </location>
</feature>
<keyword evidence="9 11" id="KW-0131">Cell cycle</keyword>
<comment type="pathway">
    <text evidence="11 12">Cell wall biogenesis; peptidoglycan biosynthesis.</text>
</comment>
<sequence length="515" mass="54937">MTGSPPTALRPQHPAPRSLRGLAEQFGLEVRGDLADLETTGVVLSSSTVRPGDLYVGVPGRNAHGARYAGAARDAGAVAVLTDAAGAELAAESGLPVLVADDARATLGRVAAWIHRTDENPATTFAVTGTNGKTSVVYLLYGILRQLGVTAGLTSTAERRIGDEAVTSSLTTPEASELHALLARMREVDVRAVGIEVSAQALSRHRVDGLVFDVAGFTNLTHDHLDDYASMEVYYEAKHELFRPERSRHAVITVDSEWGRRLAEEAGVPVTTLTTKPGIAADWRITVLDEQPAHTSFLLEGPDGARLETRVPLLGWYMAANAALAIVMLVRAGHDLAEIGAVLERDGGIDAYIPGRAERISGDRGPIVYIDYGHSPDAFLQTLDAIRRTTTGKLIMVFGADGDRDTTKRADMGAIAARGADVVVVTDFHPRWEDPADIRSALLEGARAAVPDRELHEIADPRAAFRAALALAGDGDAILYAGPGHEDYHEVKGVKIPYSARDDARTALREAGWPA</sequence>
<dbReference type="Pfam" id="PF01225">
    <property type="entry name" value="Mur_ligase"/>
    <property type="match status" value="1"/>
</dbReference>
<dbReference type="RefSeq" id="WP_157426386.1">
    <property type="nucleotide sequence ID" value="NZ_BAAANK010000005.1"/>
</dbReference>
<feature type="binding site" evidence="11">
    <location>
        <begin position="129"/>
        <end position="135"/>
    </location>
    <ligand>
        <name>ATP</name>
        <dbReference type="ChEBI" id="CHEBI:30616"/>
    </ligand>
</feature>
<feature type="binding site" evidence="11">
    <location>
        <position position="46"/>
    </location>
    <ligand>
        <name>UDP-N-acetyl-alpha-D-muramoyl-L-alanyl-D-glutamate</name>
        <dbReference type="ChEBI" id="CHEBI:83900"/>
    </ligand>
</feature>
<dbReference type="InterPro" id="IPR036565">
    <property type="entry name" value="Mur-like_cat_sf"/>
</dbReference>
<keyword evidence="10 11" id="KW-0961">Cell wall biogenesis/degradation</keyword>
<comment type="caution">
    <text evidence="16">The sequence shown here is derived from an EMBL/GenBank/DDBJ whole genome shotgun (WGS) entry which is preliminary data.</text>
</comment>
<evidence type="ECO:0000256" key="8">
    <source>
        <dbReference type="ARBA" id="ARBA00022984"/>
    </source>
</evidence>
<feature type="binding site" evidence="11">
    <location>
        <position position="44"/>
    </location>
    <ligand>
        <name>UDP-N-acetyl-alpha-D-muramoyl-L-alanyl-D-glutamate</name>
        <dbReference type="ChEBI" id="CHEBI:83900"/>
    </ligand>
</feature>
<name>A0ABN2MR46_9MICO</name>
<proteinExistence type="inferred from homology"/>
<keyword evidence="3 11" id="KW-0436">Ligase</keyword>
<feature type="binding site" evidence="11">
    <location>
        <position position="206"/>
    </location>
    <ligand>
        <name>UDP-N-acetyl-alpha-D-muramoyl-L-alanyl-D-glutamate</name>
        <dbReference type="ChEBI" id="CHEBI:83900"/>
    </ligand>
</feature>
<evidence type="ECO:0000256" key="4">
    <source>
        <dbReference type="ARBA" id="ARBA00022618"/>
    </source>
</evidence>
<comment type="cofactor">
    <cofactor evidence="11">
        <name>Mg(2+)</name>
        <dbReference type="ChEBI" id="CHEBI:18420"/>
    </cofactor>
</comment>
<dbReference type="SUPFAM" id="SSF53623">
    <property type="entry name" value="MurD-like peptide ligases, catalytic domain"/>
    <property type="match status" value="1"/>
</dbReference>
<dbReference type="GO" id="GO:0016874">
    <property type="term" value="F:ligase activity"/>
    <property type="evidence" value="ECO:0007669"/>
    <property type="project" value="UniProtKB-KW"/>
</dbReference>
<evidence type="ECO:0000259" key="13">
    <source>
        <dbReference type="Pfam" id="PF01225"/>
    </source>
</evidence>
<dbReference type="InterPro" id="IPR013221">
    <property type="entry name" value="Mur_ligase_cen"/>
</dbReference>
<dbReference type="EC" id="6.3.2.-" evidence="11"/>
<accession>A0ABN2MR46</accession>
<evidence type="ECO:0000256" key="7">
    <source>
        <dbReference type="ARBA" id="ARBA00022960"/>
    </source>
</evidence>
<evidence type="ECO:0000313" key="17">
    <source>
        <dbReference type="Proteomes" id="UP001501746"/>
    </source>
</evidence>
<evidence type="ECO:0000256" key="1">
    <source>
        <dbReference type="ARBA" id="ARBA00005898"/>
    </source>
</evidence>
<feature type="modified residue" description="N6-carboxylysine" evidence="11">
    <location>
        <position position="238"/>
    </location>
</feature>
<dbReference type="Pfam" id="PF08245">
    <property type="entry name" value="Mur_ligase_M"/>
    <property type="match status" value="1"/>
</dbReference>
<comment type="function">
    <text evidence="11">Catalyzes the addition of an amino acid to the nucleotide precursor UDP-N-acetylmuramoyl-L-alanyl-D-glutamate (UMAG) in the biosynthesis of bacterial cell-wall peptidoglycan.</text>
</comment>
<evidence type="ECO:0000256" key="11">
    <source>
        <dbReference type="HAMAP-Rule" id="MF_00208"/>
    </source>
</evidence>
<dbReference type="Gene3D" id="3.90.190.20">
    <property type="entry name" value="Mur ligase, C-terminal domain"/>
    <property type="match status" value="1"/>
</dbReference>
<dbReference type="Gene3D" id="3.40.1190.10">
    <property type="entry name" value="Mur-like, catalytic domain"/>
    <property type="match status" value="1"/>
</dbReference>
<feature type="domain" description="Mur ligase C-terminal" evidence="14">
    <location>
        <begin position="355"/>
        <end position="483"/>
    </location>
</feature>
<organism evidence="16 17">
    <name type="scientific">Agromyces salentinus</name>
    <dbReference type="NCBI Taxonomy" id="269421"/>
    <lineage>
        <taxon>Bacteria</taxon>
        <taxon>Bacillati</taxon>
        <taxon>Actinomycetota</taxon>
        <taxon>Actinomycetes</taxon>
        <taxon>Micrococcales</taxon>
        <taxon>Microbacteriaceae</taxon>
        <taxon>Agromyces</taxon>
    </lineage>
</organism>
<comment type="similarity">
    <text evidence="1 11">Belongs to the MurCDEF family. MurE subfamily.</text>
</comment>
<evidence type="ECO:0000313" key="16">
    <source>
        <dbReference type="EMBL" id="GAA1835793.1"/>
    </source>
</evidence>
<evidence type="ECO:0000256" key="6">
    <source>
        <dbReference type="ARBA" id="ARBA00022840"/>
    </source>
</evidence>
<dbReference type="InterPro" id="IPR000713">
    <property type="entry name" value="Mur_ligase_N"/>
</dbReference>
<evidence type="ECO:0000256" key="3">
    <source>
        <dbReference type="ARBA" id="ARBA00022598"/>
    </source>
</evidence>
<evidence type="ECO:0000256" key="12">
    <source>
        <dbReference type="RuleBase" id="RU004135"/>
    </source>
</evidence>
<dbReference type="SUPFAM" id="SSF63418">
    <property type="entry name" value="MurE/MurF N-terminal domain"/>
    <property type="match status" value="1"/>
</dbReference>
<keyword evidence="6 11" id="KW-0067">ATP-binding</keyword>
<dbReference type="InterPro" id="IPR018109">
    <property type="entry name" value="Folylpolyglutamate_synth_CS"/>
</dbReference>
<dbReference type="Gene3D" id="3.40.1390.10">
    <property type="entry name" value="MurE/MurF, N-terminal domain"/>
    <property type="match status" value="1"/>
</dbReference>
<keyword evidence="4 11" id="KW-0132">Cell division</keyword>
<feature type="binding site" evidence="11">
    <location>
        <begin position="171"/>
        <end position="172"/>
    </location>
    <ligand>
        <name>UDP-N-acetyl-alpha-D-muramoyl-L-alanyl-D-glutamate</name>
        <dbReference type="ChEBI" id="CHEBI:83900"/>
    </ligand>
</feature>
<comment type="caution">
    <text evidence="11">Lacks conserved residue(s) required for the propagation of feature annotation.</text>
</comment>
<dbReference type="InterPro" id="IPR036615">
    <property type="entry name" value="Mur_ligase_C_dom_sf"/>
</dbReference>
<comment type="PTM">
    <text evidence="11">Carboxylation is probably crucial for Mg(2+) binding and, consequently, for the gamma-phosphate positioning of ATP.</text>
</comment>
<evidence type="ECO:0000256" key="5">
    <source>
        <dbReference type="ARBA" id="ARBA00022741"/>
    </source>
</evidence>
<comment type="subcellular location">
    <subcellularLocation>
        <location evidence="11 12">Cytoplasm</location>
    </subcellularLocation>
</comment>
<dbReference type="Proteomes" id="UP001501746">
    <property type="component" value="Unassembled WGS sequence"/>
</dbReference>
<dbReference type="Pfam" id="PF02875">
    <property type="entry name" value="Mur_ligase_C"/>
    <property type="match status" value="1"/>
</dbReference>
<dbReference type="PROSITE" id="PS01011">
    <property type="entry name" value="FOLYLPOLYGLU_SYNT_1"/>
    <property type="match status" value="1"/>
</dbReference>
<evidence type="ECO:0000256" key="10">
    <source>
        <dbReference type="ARBA" id="ARBA00023316"/>
    </source>
</evidence>
<reference evidence="16 17" key="1">
    <citation type="journal article" date="2019" name="Int. J. Syst. Evol. Microbiol.">
        <title>The Global Catalogue of Microorganisms (GCM) 10K type strain sequencing project: providing services to taxonomists for standard genome sequencing and annotation.</title>
        <authorList>
            <consortium name="The Broad Institute Genomics Platform"/>
            <consortium name="The Broad Institute Genome Sequencing Center for Infectious Disease"/>
            <person name="Wu L."/>
            <person name="Ma J."/>
        </authorList>
    </citation>
    <scope>NUCLEOTIDE SEQUENCE [LARGE SCALE GENOMIC DNA]</scope>
    <source>
        <strain evidence="16 17">JCM 14323</strain>
    </source>
</reference>
<dbReference type="PANTHER" id="PTHR23135:SF4">
    <property type="entry name" value="UDP-N-ACETYLMURAMOYL-L-ALANYL-D-GLUTAMATE--2,6-DIAMINOPIMELATE LIGASE MURE HOMOLOG, CHLOROPLASTIC"/>
    <property type="match status" value="1"/>
</dbReference>
<keyword evidence="11" id="KW-0460">Magnesium</keyword>
<keyword evidence="17" id="KW-1185">Reference proteome</keyword>
<keyword evidence="2 11" id="KW-0963">Cytoplasm</keyword>
<dbReference type="InterPro" id="IPR004101">
    <property type="entry name" value="Mur_ligase_C"/>
</dbReference>
<dbReference type="SUPFAM" id="SSF53244">
    <property type="entry name" value="MurD-like peptide ligases, peptide-binding domain"/>
    <property type="match status" value="1"/>
</dbReference>
<keyword evidence="8 11" id="KW-0573">Peptidoglycan synthesis</keyword>
<dbReference type="InterPro" id="IPR035911">
    <property type="entry name" value="MurE/MurF_N"/>
</dbReference>